<evidence type="ECO:0000256" key="1">
    <source>
        <dbReference type="ARBA" id="ARBA00007879"/>
    </source>
</evidence>
<name>A0A8K0DPT3_9ROSA</name>
<dbReference type="SUPFAM" id="SSF51197">
    <property type="entry name" value="Clavaminate synthase-like"/>
    <property type="match status" value="1"/>
</dbReference>
<feature type="compositionally biased region" description="Polar residues" evidence="2">
    <location>
        <begin position="152"/>
        <end position="167"/>
    </location>
</feature>
<dbReference type="GO" id="GO:0032451">
    <property type="term" value="F:demethylase activity"/>
    <property type="evidence" value="ECO:0007669"/>
    <property type="project" value="InterPro"/>
</dbReference>
<reference evidence="3" key="1">
    <citation type="submission" date="2020-03" db="EMBL/GenBank/DDBJ databases">
        <title>A high-quality chromosome-level genome assembly of a woody plant with both climbing and erect habits, Rhamnella rubrinervis.</title>
        <authorList>
            <person name="Lu Z."/>
            <person name="Yang Y."/>
            <person name="Zhu X."/>
            <person name="Sun Y."/>
        </authorList>
    </citation>
    <scope>NUCLEOTIDE SEQUENCE</scope>
    <source>
        <strain evidence="3">BYM</strain>
        <tissue evidence="3">Leaf</tissue>
    </source>
</reference>
<dbReference type="AlphaFoldDB" id="A0A8K0DPT3"/>
<protein>
    <submittedName>
        <fullName evidence="3">Uncharacterized protein</fullName>
    </submittedName>
</protein>
<dbReference type="InterPro" id="IPR037151">
    <property type="entry name" value="AlkB-like_sf"/>
</dbReference>
<dbReference type="GO" id="GO:0006402">
    <property type="term" value="P:mRNA catabolic process"/>
    <property type="evidence" value="ECO:0007669"/>
    <property type="project" value="InterPro"/>
</dbReference>
<dbReference type="PANTHER" id="PTHR31447">
    <property type="entry name" value="HYDROXYPROLINE-RICH GLYCOPROTEIN FAMILY PROTEIN-RELATED"/>
    <property type="match status" value="1"/>
</dbReference>
<feature type="region of interest" description="Disordered" evidence="2">
    <location>
        <begin position="150"/>
        <end position="266"/>
    </location>
</feature>
<evidence type="ECO:0000256" key="2">
    <source>
        <dbReference type="SAM" id="MobiDB-lite"/>
    </source>
</evidence>
<dbReference type="Proteomes" id="UP000796880">
    <property type="component" value="Unassembled WGS sequence"/>
</dbReference>
<feature type="region of interest" description="Disordered" evidence="2">
    <location>
        <begin position="485"/>
        <end position="536"/>
    </location>
</feature>
<dbReference type="OrthoDB" id="1916097at2759"/>
<accession>A0A8K0DPT3</accession>
<dbReference type="Gene3D" id="2.60.120.590">
    <property type="entry name" value="Alpha-ketoglutarate-dependent dioxygenase AlkB-like"/>
    <property type="match status" value="1"/>
</dbReference>
<feature type="region of interest" description="Disordered" evidence="2">
    <location>
        <begin position="570"/>
        <end position="696"/>
    </location>
</feature>
<gene>
    <name evidence="3" type="ORF">FNV43_RR26798</name>
</gene>
<evidence type="ECO:0000313" key="4">
    <source>
        <dbReference type="Proteomes" id="UP000796880"/>
    </source>
</evidence>
<proteinExistence type="inferred from homology"/>
<dbReference type="EMBL" id="VOIH02000012">
    <property type="protein sequence ID" value="KAF3432059.1"/>
    <property type="molecule type" value="Genomic_DNA"/>
</dbReference>
<feature type="compositionally biased region" description="Pro residues" evidence="2">
    <location>
        <begin position="584"/>
        <end position="594"/>
    </location>
</feature>
<dbReference type="InterPro" id="IPR044842">
    <property type="entry name" value="ALKBH9B/ALKBH10B-like"/>
</dbReference>
<comment type="caution">
    <text evidence="3">The sequence shown here is derived from an EMBL/GenBank/DDBJ whole genome shotgun (WGS) entry which is preliminary data.</text>
</comment>
<feature type="compositionally biased region" description="Polar residues" evidence="2">
    <location>
        <begin position="680"/>
        <end position="690"/>
    </location>
</feature>
<feature type="compositionally biased region" description="Polar residues" evidence="2">
    <location>
        <begin position="216"/>
        <end position="238"/>
    </location>
</feature>
<feature type="compositionally biased region" description="Polar residues" evidence="2">
    <location>
        <begin position="615"/>
        <end position="628"/>
    </location>
</feature>
<feature type="compositionally biased region" description="Basic and acidic residues" evidence="2">
    <location>
        <begin position="171"/>
        <end position="215"/>
    </location>
</feature>
<dbReference type="GO" id="GO:0003729">
    <property type="term" value="F:mRNA binding"/>
    <property type="evidence" value="ECO:0007669"/>
    <property type="project" value="InterPro"/>
</dbReference>
<organism evidence="3 4">
    <name type="scientific">Rhamnella rubrinervis</name>
    <dbReference type="NCBI Taxonomy" id="2594499"/>
    <lineage>
        <taxon>Eukaryota</taxon>
        <taxon>Viridiplantae</taxon>
        <taxon>Streptophyta</taxon>
        <taxon>Embryophyta</taxon>
        <taxon>Tracheophyta</taxon>
        <taxon>Spermatophyta</taxon>
        <taxon>Magnoliopsida</taxon>
        <taxon>eudicotyledons</taxon>
        <taxon>Gunneridae</taxon>
        <taxon>Pentapetalae</taxon>
        <taxon>rosids</taxon>
        <taxon>fabids</taxon>
        <taxon>Rosales</taxon>
        <taxon>Rhamnaceae</taxon>
        <taxon>rhamnoid group</taxon>
        <taxon>Rhamneae</taxon>
        <taxon>Rhamnella</taxon>
    </lineage>
</organism>
<comment type="similarity">
    <text evidence="1">Belongs to the alkB family.</text>
</comment>
<dbReference type="PANTHER" id="PTHR31447:SF0">
    <property type="entry name" value="HYDROXYPROLINE-RICH GLYCOPROTEIN FAMILY PROTEIN"/>
    <property type="match status" value="1"/>
</dbReference>
<keyword evidence="4" id="KW-1185">Reference proteome</keyword>
<sequence>MAMPSGNVVLPDKMQFTSGGGGGGGGGEIHQHHHRQWFPDERDGFISWLRGEFAASNAIIDSLCHHLRAVSEPGEYDVVIGCIQQRRSNWNPVLHMQQYFSVAEVMYALQQVAWKRQHRYVEPVKMGPKEFKRSGVGFKQSQRFEAIKEGHNSNVESHSSDGNSSGVAASEKCERVSEKSEEVMSRSEAGKLDDKGLVPAEEKKEIAAKPKEDSNLKSSGNSEGILSGNSEGILSGNSEPEVPVVDECTSSSKENDSHSIENQNEKQNLTIVPKTFWGNEMFDGKTVNGVEGLKLYQELLGDTEVSKLVTLVNDLRAAGKRGQFQGQTYVVSKRPMKGHGREMIQLGIPIADAPAEDDISAGTSKERRIEAIPSLLQDVIERLVDMQVMSVKPDSCIIDFFNEGDHSQPYMWPPWFGRPVCVLFLTECDMAFGRMFAIDHPGDYRGSLKLSLKPGSLLVMQGKSTDFVKHAIPSLRKQRILVTITKSQPRKSMPSDGQRHPSPAVAPSSHWGPPPRSPNHIRHPAGPKHYAAVPTTGVLPAPPIRSQIPPPNGIQPLFVPNPVTPPMPYPGPVPIPPGSTGWPAAPPRHPPPRLLVPGTGVFLPPPGSGNSSNPQQLPSNETNLTVETAATPEKENGTGKPNHGTVASPKGKLDGKSQRQDCNGSVDGTGSVRAAENEEQQPSTDNTAPSKSAGAV</sequence>
<evidence type="ECO:0000313" key="3">
    <source>
        <dbReference type="EMBL" id="KAF3432059.1"/>
    </source>
</evidence>